<feature type="domain" description="Glycosyl hydrolase family 30 TIM-barrel" evidence="6">
    <location>
        <begin position="87"/>
        <end position="425"/>
    </location>
</feature>
<reference evidence="8" key="2">
    <citation type="submission" date="2020-08" db="EMBL/GenBank/DDBJ databases">
        <authorList>
            <person name="Lai Q."/>
        </authorList>
    </citation>
    <scope>NUCLEOTIDE SEQUENCE</scope>
    <source>
        <strain evidence="8">S27-2</strain>
    </source>
</reference>
<dbReference type="RefSeq" id="WP_186507685.1">
    <property type="nucleotide sequence ID" value="NZ_JACNEP010000014.1"/>
</dbReference>
<evidence type="ECO:0000313" key="8">
    <source>
        <dbReference type="EMBL" id="MBC3767168.1"/>
    </source>
</evidence>
<dbReference type="InterPro" id="IPR013780">
    <property type="entry name" value="Glyco_hydro_b"/>
</dbReference>
<accession>A0A8J6M360</accession>
<dbReference type="PANTHER" id="PTHR11069">
    <property type="entry name" value="GLUCOSYLCERAMIDASE"/>
    <property type="match status" value="1"/>
</dbReference>
<dbReference type="GO" id="GO:0006680">
    <property type="term" value="P:glucosylceramide catabolic process"/>
    <property type="evidence" value="ECO:0007669"/>
    <property type="project" value="TreeGrafter"/>
</dbReference>
<evidence type="ECO:0000256" key="1">
    <source>
        <dbReference type="ARBA" id="ARBA00005382"/>
    </source>
</evidence>
<dbReference type="GO" id="GO:0016020">
    <property type="term" value="C:membrane"/>
    <property type="evidence" value="ECO:0007669"/>
    <property type="project" value="GOC"/>
</dbReference>
<dbReference type="InterPro" id="IPR033452">
    <property type="entry name" value="GH30_C"/>
</dbReference>
<evidence type="ECO:0000256" key="4">
    <source>
        <dbReference type="RuleBase" id="RU361188"/>
    </source>
</evidence>
<dbReference type="Pfam" id="PF17189">
    <property type="entry name" value="Glyco_hydro_30C"/>
    <property type="match status" value="1"/>
</dbReference>
<organism evidence="8 9">
    <name type="scientific">Neptunicella marina</name>
    <dbReference type="NCBI Taxonomy" id="2125989"/>
    <lineage>
        <taxon>Bacteria</taxon>
        <taxon>Pseudomonadati</taxon>
        <taxon>Pseudomonadota</taxon>
        <taxon>Gammaproteobacteria</taxon>
        <taxon>Alteromonadales</taxon>
        <taxon>Alteromonadaceae</taxon>
        <taxon>Neptunicella</taxon>
    </lineage>
</organism>
<comment type="similarity">
    <text evidence="1 4">Belongs to the glycosyl hydrolase 30 family.</text>
</comment>
<keyword evidence="4" id="KW-0326">Glycosidase</keyword>
<dbReference type="InterPro" id="IPR033453">
    <property type="entry name" value="Glyco_hydro_30_TIM-barrel"/>
</dbReference>
<dbReference type="InterPro" id="IPR017853">
    <property type="entry name" value="GH"/>
</dbReference>
<protein>
    <submittedName>
        <fullName evidence="8">Glycoside hydrolase family 30 protein</fullName>
    </submittedName>
</protein>
<feature type="domain" description="Glycosyl hydrolase family 30 beta sandwich" evidence="7">
    <location>
        <begin position="428"/>
        <end position="488"/>
    </location>
</feature>
<feature type="signal peptide" evidence="5">
    <location>
        <begin position="1"/>
        <end position="22"/>
    </location>
</feature>
<keyword evidence="9" id="KW-1185">Reference proteome</keyword>
<evidence type="ECO:0000256" key="5">
    <source>
        <dbReference type="SAM" id="SignalP"/>
    </source>
</evidence>
<evidence type="ECO:0000256" key="3">
    <source>
        <dbReference type="ARBA" id="ARBA00022801"/>
    </source>
</evidence>
<keyword evidence="3 4" id="KW-0378">Hydrolase</keyword>
<keyword evidence="2 5" id="KW-0732">Signal</keyword>
<evidence type="ECO:0000259" key="6">
    <source>
        <dbReference type="Pfam" id="PF02055"/>
    </source>
</evidence>
<sequence>MNTKIVSALVSAALITAGCASSKPASQNAAVKPEPVNVSGLEVYTTAKDTDLRLSKTDNRQFADGSQPSEGEISIFVNPQVTFQEIIGIGGAITDASAEVFAKLPADKQQELLTAYYDKDQGIGYSFGRTTIHSSDFSSGSYTYIDEGDAELKSFSIEHDRQFRIPLIKKVIDAAGGHLTLFASPWSAPAFMKDSNNMLKGGHLLPEYADSWAKYYTRFIKAYEEEGIPIWGISVQNEPMATQTWESMIYTAEMERDFIKDHLGPALHNAGYDDKKLIAWDHNRDLIVERANTILGDPEAAKYVWGIGFHWYETWTGGDPKYDNLSLVHESYPDKALIFTEGTNERFTQEKYQYWPNAERYGDSMINDFNRGTAAWTDWNILLDQHGGPNHVGNFCFSPIHGDTSSGELIYTPTYYYIGHFSKFVRPGAKRVSTSSSRSTLLSTSFINPDNSRVSVVMNKTDKPVEYNFFVNRQEVTLTIPARAMQTLVY</sequence>
<dbReference type="PRINTS" id="PR00843">
    <property type="entry name" value="GLHYDRLASE30"/>
</dbReference>
<dbReference type="PROSITE" id="PS51257">
    <property type="entry name" value="PROKAR_LIPOPROTEIN"/>
    <property type="match status" value="1"/>
</dbReference>
<evidence type="ECO:0000259" key="7">
    <source>
        <dbReference type="Pfam" id="PF17189"/>
    </source>
</evidence>
<dbReference type="InterPro" id="IPR001139">
    <property type="entry name" value="Glyco_hydro_30"/>
</dbReference>
<comment type="caution">
    <text evidence="8">The sequence shown here is derived from an EMBL/GenBank/DDBJ whole genome shotgun (WGS) entry which is preliminary data.</text>
</comment>
<dbReference type="GO" id="GO:0004348">
    <property type="term" value="F:glucosylceramidase activity"/>
    <property type="evidence" value="ECO:0007669"/>
    <property type="project" value="InterPro"/>
</dbReference>
<gene>
    <name evidence="8" type="ORF">H8B19_14905</name>
</gene>
<dbReference type="Gene3D" id="2.60.40.1180">
    <property type="entry name" value="Golgi alpha-mannosidase II"/>
    <property type="match status" value="1"/>
</dbReference>
<dbReference type="EMBL" id="JACNEP010000014">
    <property type="protein sequence ID" value="MBC3767168.1"/>
    <property type="molecule type" value="Genomic_DNA"/>
</dbReference>
<reference evidence="8" key="1">
    <citation type="journal article" date="2018" name="Int. J. Syst. Evol. Microbiol.">
        <title>Neptunicella marina gen. nov., sp. nov., isolated from surface seawater.</title>
        <authorList>
            <person name="Liu X."/>
            <person name="Lai Q."/>
            <person name="Du Y."/>
            <person name="Zhang X."/>
            <person name="Liu Z."/>
            <person name="Sun F."/>
            <person name="Shao Z."/>
        </authorList>
    </citation>
    <scope>NUCLEOTIDE SEQUENCE</scope>
    <source>
        <strain evidence="8">S27-2</strain>
    </source>
</reference>
<dbReference type="Gene3D" id="3.20.20.80">
    <property type="entry name" value="Glycosidases"/>
    <property type="match status" value="1"/>
</dbReference>
<dbReference type="SUPFAM" id="SSF51445">
    <property type="entry name" value="(Trans)glycosidases"/>
    <property type="match status" value="1"/>
</dbReference>
<dbReference type="Proteomes" id="UP000601768">
    <property type="component" value="Unassembled WGS sequence"/>
</dbReference>
<name>A0A8J6M360_9ALTE</name>
<dbReference type="AlphaFoldDB" id="A0A8J6M360"/>
<proteinExistence type="inferred from homology"/>
<feature type="chain" id="PRO_5035149506" evidence="5">
    <location>
        <begin position="23"/>
        <end position="490"/>
    </location>
</feature>
<evidence type="ECO:0000313" key="9">
    <source>
        <dbReference type="Proteomes" id="UP000601768"/>
    </source>
</evidence>
<evidence type="ECO:0000256" key="2">
    <source>
        <dbReference type="ARBA" id="ARBA00022729"/>
    </source>
</evidence>
<dbReference type="PANTHER" id="PTHR11069:SF23">
    <property type="entry name" value="LYSOSOMAL ACID GLUCOSYLCERAMIDASE"/>
    <property type="match status" value="1"/>
</dbReference>
<dbReference type="Pfam" id="PF02055">
    <property type="entry name" value="Glyco_hydro_30"/>
    <property type="match status" value="1"/>
</dbReference>